<proteinExistence type="predicted"/>
<dbReference type="EMBL" id="APWK03000004">
    <property type="protein sequence ID" value="PHH56031.1"/>
    <property type="molecule type" value="Genomic_DNA"/>
</dbReference>
<feature type="region of interest" description="Disordered" evidence="1">
    <location>
        <begin position="451"/>
        <end position="500"/>
    </location>
</feature>
<name>A0A2C5XLK0_9PEZI</name>
<evidence type="ECO:0000313" key="2">
    <source>
        <dbReference type="EMBL" id="PHH56031.1"/>
    </source>
</evidence>
<feature type="region of interest" description="Disordered" evidence="1">
    <location>
        <begin position="279"/>
        <end position="298"/>
    </location>
</feature>
<feature type="compositionally biased region" description="Low complexity" evidence="1">
    <location>
        <begin position="164"/>
        <end position="179"/>
    </location>
</feature>
<evidence type="ECO:0000313" key="3">
    <source>
        <dbReference type="Proteomes" id="UP000222788"/>
    </source>
</evidence>
<dbReference type="AlphaFoldDB" id="A0A2C5XLK0"/>
<evidence type="ECO:0000256" key="1">
    <source>
        <dbReference type="SAM" id="MobiDB-lite"/>
    </source>
</evidence>
<feature type="region of interest" description="Disordered" evidence="1">
    <location>
        <begin position="112"/>
        <end position="179"/>
    </location>
</feature>
<dbReference type="Proteomes" id="UP000222788">
    <property type="component" value="Unassembled WGS sequence"/>
</dbReference>
<dbReference type="OrthoDB" id="419770at2759"/>
<sequence length="648" mass="71466">MMQNFPGAATLPRGFRLHDPDCTMILPSTPEPDTHNSSEEPRAPRAPSPQRQRFRLRKRNLTLFSAPTKQFLASVEAADVPIPSIEEPEVCDAPGTTQSQYPVINNLADLHDGSSLSIPQSRGRLFTPHTPMPGHAPSLSPRRYPDWSMDSAVDHESSPECDSSRPSTSRSTLTSSSAFSRASILSDDASLNEIESKAYPNMLGESLQLDAPCNDVLESDVSMDETADKAKSRKAPWTKAMNAHLWTTYMAYLQDPKVTPFDTGKNGVPPQGVCMRVSRAAKRSWKGTKSNGQANRARASTPVAFVQWPHTCAATRQQLREICRAKNMSSMMRSEQLAVPDSRNSRLMSRQCRRMTPIGSVFSARDMQVSLTVSTSESMQPHGPLAQLALSEPSSTETEEFPGIPNEEGHPVLDFFGSAPRLMSAAPISRVSTSSSTQPIFGEALSFSAPISRQNSSGRKGLQSPVRLTRSRSNTQHQRRRSRQVSQVPRRIKRPSLGGDLYNEPNKLGVDFGRRRARSTSEYLARDLSSVQRPSLEELLKDAPPMPPLPAVHRDSVKEFPLQPPALAAPARLGSPFVGSLNPSFTFPARLSQSSFCVNAEDVRRPFATVQEAPGRGSDNVQFEKNDLGSKLAYIDHRLREINQHHRT</sequence>
<reference evidence="2 3" key="1">
    <citation type="journal article" date="2013" name="Fungal Biol.">
        <title>Analysis of microsatellite markers in the genome of the plant pathogen Ceratocystis fimbriata.</title>
        <authorList>
            <person name="Simpson M.C."/>
            <person name="Wilken P.M."/>
            <person name="Coetzee M.P."/>
            <person name="Wingfield M.J."/>
            <person name="Wingfield B.D."/>
        </authorList>
    </citation>
    <scope>NUCLEOTIDE SEQUENCE [LARGE SCALE GENOMIC DNA]</scope>
    <source>
        <strain evidence="2 3">CBS 114723</strain>
    </source>
</reference>
<gene>
    <name evidence="2" type="ORF">CFIMG_008137RA00001</name>
</gene>
<organism evidence="2 3">
    <name type="scientific">Ceratocystis fimbriata CBS 114723</name>
    <dbReference type="NCBI Taxonomy" id="1035309"/>
    <lineage>
        <taxon>Eukaryota</taxon>
        <taxon>Fungi</taxon>
        <taxon>Dikarya</taxon>
        <taxon>Ascomycota</taxon>
        <taxon>Pezizomycotina</taxon>
        <taxon>Sordariomycetes</taxon>
        <taxon>Hypocreomycetidae</taxon>
        <taxon>Microascales</taxon>
        <taxon>Ceratocystidaceae</taxon>
        <taxon>Ceratocystis</taxon>
    </lineage>
</organism>
<reference evidence="2 3" key="2">
    <citation type="journal article" date="2013" name="IMA Fungus">
        <title>IMA Genome-F 1: Ceratocystis fimbriata: Draft nuclear genome sequence for the plant pathogen, Ceratocystis fimbriata.</title>
        <authorList>
            <person name="Wilken P.M."/>
            <person name="Steenkamp E.T."/>
            <person name="Wingfield M.J."/>
            <person name="de Beer Z.W."/>
            <person name="Wingfield B.D."/>
        </authorList>
    </citation>
    <scope>NUCLEOTIDE SEQUENCE [LARGE SCALE GENOMIC DNA]</scope>
    <source>
        <strain evidence="2 3">CBS 114723</strain>
    </source>
</reference>
<feature type="region of interest" description="Disordered" evidence="1">
    <location>
        <begin position="1"/>
        <end position="51"/>
    </location>
</feature>
<dbReference type="STRING" id="1035309.A0A2C5XLK0"/>
<keyword evidence="3" id="KW-1185">Reference proteome</keyword>
<feature type="compositionally biased region" description="Basic and acidic residues" evidence="1">
    <location>
        <begin position="32"/>
        <end position="43"/>
    </location>
</feature>
<protein>
    <submittedName>
        <fullName evidence="2">Uncharacterized protein</fullName>
    </submittedName>
</protein>
<accession>A0A2C5XLK0</accession>
<comment type="caution">
    <text evidence="2">The sequence shown here is derived from an EMBL/GenBank/DDBJ whole genome shotgun (WGS) entry which is preliminary data.</text>
</comment>